<dbReference type="GO" id="GO:0030313">
    <property type="term" value="C:cell envelope"/>
    <property type="evidence" value="ECO:0007669"/>
    <property type="project" value="UniProtKB-SubCell"/>
</dbReference>
<dbReference type="PANTHER" id="PTHR46847">
    <property type="entry name" value="D-ALLOSE-BINDING PERIPLASMIC PROTEIN-RELATED"/>
    <property type="match status" value="1"/>
</dbReference>
<dbReference type="InterPro" id="IPR025997">
    <property type="entry name" value="SBP_2_dom"/>
</dbReference>
<evidence type="ECO:0000256" key="2">
    <source>
        <dbReference type="ARBA" id="ARBA00007639"/>
    </source>
</evidence>
<evidence type="ECO:0000313" key="7">
    <source>
        <dbReference type="Proteomes" id="UP000324209"/>
    </source>
</evidence>
<comment type="subcellular location">
    <subcellularLocation>
        <location evidence="1">Cell envelope</location>
    </subcellularLocation>
</comment>
<dbReference type="GO" id="GO:0030246">
    <property type="term" value="F:carbohydrate binding"/>
    <property type="evidence" value="ECO:0007669"/>
    <property type="project" value="UniProtKB-ARBA"/>
</dbReference>
<dbReference type="PANTHER" id="PTHR46847:SF1">
    <property type="entry name" value="D-ALLOSE-BINDING PERIPLASMIC PROTEIN-RELATED"/>
    <property type="match status" value="1"/>
</dbReference>
<comment type="similarity">
    <text evidence="2">Belongs to the bacterial solute-binding protein 2 family.</text>
</comment>
<evidence type="ECO:0000256" key="4">
    <source>
        <dbReference type="SAM" id="SignalP"/>
    </source>
</evidence>
<keyword evidence="7" id="KW-1185">Reference proteome</keyword>
<dbReference type="OrthoDB" id="9769193at2"/>
<evidence type="ECO:0000256" key="1">
    <source>
        <dbReference type="ARBA" id="ARBA00004196"/>
    </source>
</evidence>
<sequence length="312" mass="33218">MKKVLLVITMVLCILGFAAATGQQDNGKIRVGASVLTSSHPFYQAIKVALEEEAAAQDVDLTVTVADQDLNRQLSSIEDFINKNVDVIIITPVDSDGVKGAVLKAQSAGIPVITVDIKANGVDVHSHIATDNYTGGMLAGQAMAQYLNFEGKVALITYPEVQSVRDRIDGFKEQVAQYKGIEIVAELPGRTREEAKIATEDMMTANPGIKGIFGFGDDMAIAATTVVKERKSSAIVIGFDGMEEGRNTVDADNAFKAVVMQAPGRMGSTAIDLAVKIAKGEKVEKDIPIVPGLYIYGAGEVPVKSDLSFDIK</sequence>
<feature type="domain" description="Periplasmic binding protein" evidence="5">
    <location>
        <begin position="33"/>
        <end position="282"/>
    </location>
</feature>
<dbReference type="Gene3D" id="3.40.50.2300">
    <property type="match status" value="2"/>
</dbReference>
<dbReference type="EMBL" id="CP036150">
    <property type="protein sequence ID" value="QEN09806.1"/>
    <property type="molecule type" value="Genomic_DNA"/>
</dbReference>
<keyword evidence="3 4" id="KW-0732">Signal</keyword>
<protein>
    <submittedName>
        <fullName evidence="6">Sugar ABC transporter substrate-binding protein</fullName>
    </submittedName>
</protein>
<accession>A0A5C1QTB1</accession>
<dbReference type="KEGG" id="ock:EXM22_18120"/>
<gene>
    <name evidence="6" type="ORF">EXM22_18120</name>
</gene>
<evidence type="ECO:0000259" key="5">
    <source>
        <dbReference type="Pfam" id="PF13407"/>
    </source>
</evidence>
<dbReference type="RefSeq" id="WP_149487878.1">
    <property type="nucleotide sequence ID" value="NZ_CP036150.1"/>
</dbReference>
<dbReference type="Pfam" id="PF13407">
    <property type="entry name" value="Peripla_BP_4"/>
    <property type="match status" value="1"/>
</dbReference>
<evidence type="ECO:0000256" key="3">
    <source>
        <dbReference type="ARBA" id="ARBA00022729"/>
    </source>
</evidence>
<evidence type="ECO:0000313" key="6">
    <source>
        <dbReference type="EMBL" id="QEN09806.1"/>
    </source>
</evidence>
<feature type="signal peptide" evidence="4">
    <location>
        <begin position="1"/>
        <end position="20"/>
    </location>
</feature>
<dbReference type="Proteomes" id="UP000324209">
    <property type="component" value="Chromosome"/>
</dbReference>
<dbReference type="AlphaFoldDB" id="A0A5C1QTB1"/>
<name>A0A5C1QTB1_9SPIO</name>
<dbReference type="InterPro" id="IPR028082">
    <property type="entry name" value="Peripla_BP_I"/>
</dbReference>
<proteinExistence type="inferred from homology"/>
<feature type="chain" id="PRO_5022668476" evidence="4">
    <location>
        <begin position="21"/>
        <end position="312"/>
    </location>
</feature>
<organism evidence="6 7">
    <name type="scientific">Oceanispirochaeta crateris</name>
    <dbReference type="NCBI Taxonomy" id="2518645"/>
    <lineage>
        <taxon>Bacteria</taxon>
        <taxon>Pseudomonadati</taxon>
        <taxon>Spirochaetota</taxon>
        <taxon>Spirochaetia</taxon>
        <taxon>Spirochaetales</taxon>
        <taxon>Spirochaetaceae</taxon>
        <taxon>Oceanispirochaeta</taxon>
    </lineage>
</organism>
<dbReference type="SUPFAM" id="SSF53822">
    <property type="entry name" value="Periplasmic binding protein-like I"/>
    <property type="match status" value="1"/>
</dbReference>
<reference evidence="6 7" key="1">
    <citation type="submission" date="2019-02" db="EMBL/GenBank/DDBJ databases">
        <title>Complete Genome Sequence and Methylome Analysis of free living Spirochaetas.</title>
        <authorList>
            <person name="Fomenkov A."/>
            <person name="Dubinina G."/>
            <person name="Leshcheva N."/>
            <person name="Mikheeva N."/>
            <person name="Grabovich M."/>
            <person name="Vincze T."/>
            <person name="Roberts R.J."/>
        </authorList>
    </citation>
    <scope>NUCLEOTIDE SEQUENCE [LARGE SCALE GENOMIC DNA]</scope>
    <source>
        <strain evidence="6 7">K2</strain>
    </source>
</reference>